<protein>
    <submittedName>
        <fullName evidence="1">Putative coiled coil protein</fullName>
    </submittedName>
</protein>
<dbReference type="STRING" id="1561003.Ark11_0585"/>
<organism evidence="1 2">
    <name type="scientific">Candidatus Ichthyocystis hellenicum</name>
    <dbReference type="NCBI Taxonomy" id="1561003"/>
    <lineage>
        <taxon>Bacteria</taxon>
        <taxon>Pseudomonadati</taxon>
        <taxon>Pseudomonadota</taxon>
        <taxon>Betaproteobacteria</taxon>
        <taxon>Burkholderiales</taxon>
        <taxon>Candidatus Ichthyocystis</taxon>
    </lineage>
</organism>
<reference evidence="2" key="1">
    <citation type="submission" date="2015-11" db="EMBL/GenBank/DDBJ databases">
        <authorList>
            <person name="Seth-Smith H.M.B."/>
        </authorList>
    </citation>
    <scope>NUCLEOTIDE SEQUENCE [LARGE SCALE GENOMIC DNA]</scope>
    <source>
        <strain evidence="2">2013Ark11</strain>
    </source>
</reference>
<name>A0A0S4M132_9BURK</name>
<dbReference type="AlphaFoldDB" id="A0A0S4M132"/>
<accession>A0A0S4M132</accession>
<sequence length="269" mass="31074">MPSRYIIITLLSIFTSHIFNAYAMPGVEATEYTQILNHEALLREIEKISSLVIEQQKMKKVAINQYLLAQAQASTIDPNQIKNLVNKSLLIDKFLIEISNFGTYFKRYEDMIARRSREISALKIDEKKYIEEEINLSNELGGIYKRTIDDDIAIIKLLDKKSSSLADSISAIERINGPTQGLQILSTQLENLNHHIRNLEKILLYQDINKSTISHTKNQQKAYIQTILKNSLDIQKKRDQRDRDLKKQNLTSSWNYLSINNSLSERDTT</sequence>
<evidence type="ECO:0000313" key="2">
    <source>
        <dbReference type="Proteomes" id="UP000198651"/>
    </source>
</evidence>
<dbReference type="OrthoDB" id="9899063at2"/>
<dbReference type="Proteomes" id="UP000198651">
    <property type="component" value="Chromosome I"/>
</dbReference>
<dbReference type="EMBL" id="LN906597">
    <property type="protein sequence ID" value="CUT17422.1"/>
    <property type="molecule type" value="Genomic_DNA"/>
</dbReference>
<evidence type="ECO:0000313" key="1">
    <source>
        <dbReference type="EMBL" id="CUT17422.1"/>
    </source>
</evidence>
<keyword evidence="2" id="KW-1185">Reference proteome</keyword>
<gene>
    <name evidence="1" type="ORF">Ark11_0585</name>
</gene>
<proteinExistence type="predicted"/>
<dbReference type="RefSeq" id="WP_092342849.1">
    <property type="nucleotide sequence ID" value="NZ_FLSL01000096.1"/>
</dbReference>